<sequence>MNARNFYFKFASLALAIEESIDSEDLGEKTLKIEEIRSIVECLANMAGAKFEHTKVKYYTSLGAPMIEMALVGMRNASINLDIDDVNKYCFNMDEILYMLDRFNELKRKQNE</sequence>
<gene>
    <name evidence="1" type="ORF">B5G22_10765</name>
</gene>
<accession>A0A1Y3TZE7</accession>
<dbReference type="EMBL" id="NFHN01000063">
    <property type="protein sequence ID" value="OUN41964.1"/>
    <property type="molecule type" value="Genomic_DNA"/>
</dbReference>
<name>A0A1Y3TZE7_LIMRT</name>
<evidence type="ECO:0000313" key="1">
    <source>
        <dbReference type="EMBL" id="OUN41964.1"/>
    </source>
</evidence>
<organism evidence="1 2">
    <name type="scientific">Limosilactobacillus reuteri</name>
    <name type="common">Lactobacillus reuteri</name>
    <dbReference type="NCBI Taxonomy" id="1598"/>
    <lineage>
        <taxon>Bacteria</taxon>
        <taxon>Bacillati</taxon>
        <taxon>Bacillota</taxon>
        <taxon>Bacilli</taxon>
        <taxon>Lactobacillales</taxon>
        <taxon>Lactobacillaceae</taxon>
        <taxon>Limosilactobacillus</taxon>
    </lineage>
</organism>
<evidence type="ECO:0000313" key="2">
    <source>
        <dbReference type="Proteomes" id="UP000195868"/>
    </source>
</evidence>
<dbReference type="Proteomes" id="UP000195868">
    <property type="component" value="Unassembled WGS sequence"/>
</dbReference>
<reference evidence="2" key="1">
    <citation type="submission" date="2017-04" db="EMBL/GenBank/DDBJ databases">
        <title>Function of individual gut microbiota members based on whole genome sequencing of pure cultures obtained from chicken caecum.</title>
        <authorList>
            <person name="Medvecky M."/>
            <person name="Cejkova D."/>
            <person name="Polansky O."/>
            <person name="Karasova D."/>
            <person name="Kubasova T."/>
            <person name="Cizek A."/>
            <person name="Rychlik I."/>
        </authorList>
    </citation>
    <scope>NUCLEOTIDE SEQUENCE [LARGE SCALE GENOMIC DNA]</scope>
    <source>
        <strain evidence="2">An71</strain>
    </source>
</reference>
<proteinExistence type="predicted"/>
<protein>
    <submittedName>
        <fullName evidence="1">Uncharacterized protein</fullName>
    </submittedName>
</protein>
<dbReference type="AlphaFoldDB" id="A0A1Y3TZE7"/>
<dbReference type="RefSeq" id="WP_087216106.1">
    <property type="nucleotide sequence ID" value="NZ_NFHN01000063.1"/>
</dbReference>
<comment type="caution">
    <text evidence="1">The sequence shown here is derived from an EMBL/GenBank/DDBJ whole genome shotgun (WGS) entry which is preliminary data.</text>
</comment>